<accession>A0A7S2MEC5</accession>
<dbReference type="PROSITE" id="PS50089">
    <property type="entry name" value="ZF_RING_2"/>
    <property type="match status" value="1"/>
</dbReference>
<evidence type="ECO:0000256" key="2">
    <source>
        <dbReference type="ARBA" id="ARBA00022679"/>
    </source>
</evidence>
<dbReference type="Gene3D" id="3.30.40.10">
    <property type="entry name" value="Zinc/RING finger domain, C3HC4 (zinc finger)"/>
    <property type="match status" value="1"/>
</dbReference>
<evidence type="ECO:0000259" key="11">
    <source>
        <dbReference type="PROSITE" id="PS51873"/>
    </source>
</evidence>
<keyword evidence="6" id="KW-0833">Ubl conjugation pathway</keyword>
<dbReference type="PROSITE" id="PS51873">
    <property type="entry name" value="TRIAD"/>
    <property type="match status" value="1"/>
</dbReference>
<reference evidence="12" key="1">
    <citation type="submission" date="2021-01" db="EMBL/GenBank/DDBJ databases">
        <authorList>
            <person name="Corre E."/>
            <person name="Pelletier E."/>
            <person name="Niang G."/>
            <person name="Scheremetjew M."/>
            <person name="Finn R."/>
            <person name="Kale V."/>
            <person name="Holt S."/>
            <person name="Cochrane G."/>
            <person name="Meng A."/>
            <person name="Brown T."/>
            <person name="Cohen L."/>
        </authorList>
    </citation>
    <scope>NUCLEOTIDE SEQUENCE</scope>
    <source>
        <strain evidence="12">CCMP2222</strain>
    </source>
</reference>
<evidence type="ECO:0008006" key="13">
    <source>
        <dbReference type="Google" id="ProtNLM"/>
    </source>
</evidence>
<dbReference type="AlphaFoldDB" id="A0A7S2MEC5"/>
<dbReference type="SMART" id="SM00184">
    <property type="entry name" value="RING"/>
    <property type="match status" value="2"/>
</dbReference>
<evidence type="ECO:0000259" key="10">
    <source>
        <dbReference type="PROSITE" id="PS50089"/>
    </source>
</evidence>
<dbReference type="EMBL" id="HBGQ01067725">
    <property type="protein sequence ID" value="CAD9478203.1"/>
    <property type="molecule type" value="Transcribed_RNA"/>
</dbReference>
<protein>
    <recommendedName>
        <fullName evidence="13">RBR-type E3 ubiquitin transferase</fullName>
    </recommendedName>
</protein>
<dbReference type="GO" id="GO:0097039">
    <property type="term" value="P:protein linear polyubiquitination"/>
    <property type="evidence" value="ECO:0007669"/>
    <property type="project" value="TreeGrafter"/>
</dbReference>
<keyword evidence="7" id="KW-0862">Zinc</keyword>
<feature type="compositionally biased region" description="Low complexity" evidence="9">
    <location>
        <begin position="35"/>
        <end position="52"/>
    </location>
</feature>
<evidence type="ECO:0000256" key="8">
    <source>
        <dbReference type="PROSITE-ProRule" id="PRU00175"/>
    </source>
</evidence>
<organism evidence="12">
    <name type="scientific">Alexandrium andersonii</name>
    <dbReference type="NCBI Taxonomy" id="327968"/>
    <lineage>
        <taxon>Eukaryota</taxon>
        <taxon>Sar</taxon>
        <taxon>Alveolata</taxon>
        <taxon>Dinophyceae</taxon>
        <taxon>Gonyaulacales</taxon>
        <taxon>Pyrocystaceae</taxon>
        <taxon>Alexandrium</taxon>
    </lineage>
</organism>
<dbReference type="InterPro" id="IPR044066">
    <property type="entry name" value="TRIAD_supradom"/>
</dbReference>
<dbReference type="InterPro" id="IPR051628">
    <property type="entry name" value="LUBAC_E3_Ligases"/>
</dbReference>
<evidence type="ECO:0000256" key="7">
    <source>
        <dbReference type="ARBA" id="ARBA00022833"/>
    </source>
</evidence>
<comment type="pathway">
    <text evidence="1">Protein modification; protein ubiquitination.</text>
</comment>
<feature type="region of interest" description="Disordered" evidence="9">
    <location>
        <begin position="57"/>
        <end position="76"/>
    </location>
</feature>
<evidence type="ECO:0000256" key="1">
    <source>
        <dbReference type="ARBA" id="ARBA00004906"/>
    </source>
</evidence>
<dbReference type="PANTHER" id="PTHR22770">
    <property type="entry name" value="UBIQUITIN CONJUGATING ENZYME 7 INTERACTING PROTEIN-RELATED"/>
    <property type="match status" value="1"/>
</dbReference>
<name>A0A7S2MEC5_9DINO</name>
<dbReference type="GO" id="GO:0043130">
    <property type="term" value="F:ubiquitin binding"/>
    <property type="evidence" value="ECO:0007669"/>
    <property type="project" value="TreeGrafter"/>
</dbReference>
<proteinExistence type="predicted"/>
<feature type="domain" description="RING-type" evidence="10">
    <location>
        <begin position="115"/>
        <end position="162"/>
    </location>
</feature>
<dbReference type="InterPro" id="IPR001841">
    <property type="entry name" value="Znf_RING"/>
</dbReference>
<dbReference type="InterPro" id="IPR013083">
    <property type="entry name" value="Znf_RING/FYVE/PHD"/>
</dbReference>
<dbReference type="SUPFAM" id="SSF57850">
    <property type="entry name" value="RING/U-box"/>
    <property type="match status" value="3"/>
</dbReference>
<evidence type="ECO:0000256" key="6">
    <source>
        <dbReference type="ARBA" id="ARBA00022786"/>
    </source>
</evidence>
<dbReference type="SMART" id="SM00647">
    <property type="entry name" value="IBR"/>
    <property type="match status" value="2"/>
</dbReference>
<dbReference type="Pfam" id="PF01485">
    <property type="entry name" value="IBR"/>
    <property type="match status" value="1"/>
</dbReference>
<dbReference type="GO" id="GO:0000151">
    <property type="term" value="C:ubiquitin ligase complex"/>
    <property type="evidence" value="ECO:0007669"/>
    <property type="project" value="TreeGrafter"/>
</dbReference>
<dbReference type="InterPro" id="IPR002867">
    <property type="entry name" value="IBR_dom"/>
</dbReference>
<evidence type="ECO:0000256" key="4">
    <source>
        <dbReference type="ARBA" id="ARBA00022737"/>
    </source>
</evidence>
<feature type="compositionally biased region" description="Low complexity" evidence="9">
    <location>
        <begin position="15"/>
        <end position="26"/>
    </location>
</feature>
<feature type="domain" description="RING-type" evidence="11">
    <location>
        <begin position="111"/>
        <end position="338"/>
    </location>
</feature>
<evidence type="ECO:0000256" key="5">
    <source>
        <dbReference type="ARBA" id="ARBA00022771"/>
    </source>
</evidence>
<feature type="region of interest" description="Disordered" evidence="9">
    <location>
        <begin position="11"/>
        <end position="52"/>
    </location>
</feature>
<gene>
    <name evidence="12" type="ORF">AAND1436_LOCUS32636</name>
</gene>
<dbReference type="GO" id="GO:0043161">
    <property type="term" value="P:proteasome-mediated ubiquitin-dependent protein catabolic process"/>
    <property type="evidence" value="ECO:0007669"/>
    <property type="project" value="TreeGrafter"/>
</dbReference>
<dbReference type="GO" id="GO:0008270">
    <property type="term" value="F:zinc ion binding"/>
    <property type="evidence" value="ECO:0007669"/>
    <property type="project" value="UniProtKB-KW"/>
</dbReference>
<evidence type="ECO:0000313" key="12">
    <source>
        <dbReference type="EMBL" id="CAD9478203.1"/>
    </source>
</evidence>
<keyword evidence="2" id="KW-0808">Transferase</keyword>
<keyword evidence="5 8" id="KW-0863">Zinc-finger</keyword>
<dbReference type="PANTHER" id="PTHR22770:SF13">
    <property type="entry name" value="RING-TYPE DOMAIN-CONTAINING PROTEIN"/>
    <property type="match status" value="1"/>
</dbReference>
<evidence type="ECO:0000256" key="3">
    <source>
        <dbReference type="ARBA" id="ARBA00022723"/>
    </source>
</evidence>
<sequence>MRYCEFMTRVKATASSSRPSGSPISGAQSAAESLAGDSATATGDAASSAEDVAASTGDAAAASGTRRPPATPCSVKRAQVVVQAPTSSPVKTAGKILTPFSSPRAMRINSQAEVCEICCNDAAPWQAVRLGCGHGWYCSQCIQRHSEARLELGTASVTCPECCAPLAERDLRKLLPQELMDRLLARSLEQAISSTADLWACPTPNCPMRVALGDGEIPRFRCSLCKRESCLRCAAHPYHKGMTCEEYAEKMREKRKRKQMDDGEDSFQKWMEETGTKQCPTCRMAVTKQNLEKQATQRSECHKMFCRNCNTKFCFKCLAVLTDQYTCRCTIDAHGFINPHTGRRLNHLRRGRSGGVKAGR</sequence>
<evidence type="ECO:0000256" key="9">
    <source>
        <dbReference type="SAM" id="MobiDB-lite"/>
    </source>
</evidence>
<dbReference type="GO" id="GO:0004842">
    <property type="term" value="F:ubiquitin-protein transferase activity"/>
    <property type="evidence" value="ECO:0007669"/>
    <property type="project" value="TreeGrafter"/>
</dbReference>
<keyword evidence="4" id="KW-0677">Repeat</keyword>
<keyword evidence="3" id="KW-0479">Metal-binding</keyword>